<feature type="compositionally biased region" description="Low complexity" evidence="11">
    <location>
        <begin position="718"/>
        <end position="731"/>
    </location>
</feature>
<dbReference type="STRING" id="669874.A0A1E4TTK2"/>
<protein>
    <recommendedName>
        <fullName evidence="7">Ubiquitin carboxyl-terminal hydrolase 2</fullName>
        <ecNumber evidence="2">3.4.19.12</ecNumber>
    </recommendedName>
    <alternativeName>
        <fullName evidence="9">Deubiquitinating enzyme 2</fullName>
    </alternativeName>
    <alternativeName>
        <fullName evidence="8">Ubiquitin thioesterase 2</fullName>
    </alternativeName>
    <alternativeName>
        <fullName evidence="10">Ubiquitin-specific-processing protease 2</fullName>
    </alternativeName>
</protein>
<dbReference type="Proteomes" id="UP000094236">
    <property type="component" value="Unassembled WGS sequence"/>
</dbReference>
<name>A0A1E4TTK2_PACTA</name>
<dbReference type="GO" id="GO:0010636">
    <property type="term" value="P:positive regulation of mitochondrial fusion"/>
    <property type="evidence" value="ECO:0007669"/>
    <property type="project" value="EnsemblFungi"/>
</dbReference>
<dbReference type="GO" id="GO:0016579">
    <property type="term" value="P:protein deubiquitination"/>
    <property type="evidence" value="ECO:0007669"/>
    <property type="project" value="EnsemblFungi"/>
</dbReference>
<dbReference type="GO" id="GO:0010992">
    <property type="term" value="P:ubiquitin recycling"/>
    <property type="evidence" value="ECO:0007669"/>
    <property type="project" value="EnsemblFungi"/>
</dbReference>
<dbReference type="PANTHER" id="PTHR43982:SF6">
    <property type="entry name" value="UBIQUITIN CARBOXYL-TERMINAL HYDROLASE 2-RELATED"/>
    <property type="match status" value="1"/>
</dbReference>
<keyword evidence="3" id="KW-0645">Protease</keyword>
<proteinExistence type="predicted"/>
<evidence type="ECO:0000256" key="4">
    <source>
        <dbReference type="ARBA" id="ARBA00022786"/>
    </source>
</evidence>
<dbReference type="CDD" id="cd02666">
    <property type="entry name" value="Peptidase_C19J"/>
    <property type="match status" value="1"/>
</dbReference>
<evidence type="ECO:0000256" key="9">
    <source>
        <dbReference type="ARBA" id="ARBA00042236"/>
    </source>
</evidence>
<dbReference type="InterPro" id="IPR018200">
    <property type="entry name" value="USP_CS"/>
</dbReference>
<evidence type="ECO:0000256" key="10">
    <source>
        <dbReference type="ARBA" id="ARBA00042737"/>
    </source>
</evidence>
<reference evidence="14" key="1">
    <citation type="submission" date="2016-05" db="EMBL/GenBank/DDBJ databases">
        <title>Comparative genomics of biotechnologically important yeasts.</title>
        <authorList>
            <consortium name="DOE Joint Genome Institute"/>
            <person name="Riley R."/>
            <person name="Haridas S."/>
            <person name="Wolfe K.H."/>
            <person name="Lopes M.R."/>
            <person name="Hittinger C.T."/>
            <person name="Goker M."/>
            <person name="Salamov A."/>
            <person name="Wisecaver J."/>
            <person name="Long T.M."/>
            <person name="Aerts A.L."/>
            <person name="Barry K."/>
            <person name="Choi C."/>
            <person name="Clum A."/>
            <person name="Coughlan A.Y."/>
            <person name="Deshpande S."/>
            <person name="Douglass A.P."/>
            <person name="Hanson S.J."/>
            <person name="Klenk H.-P."/>
            <person name="Labutti K."/>
            <person name="Lapidus A."/>
            <person name="Lindquist E."/>
            <person name="Lipzen A."/>
            <person name="Meier-Kolthoff J.P."/>
            <person name="Ohm R.A."/>
            <person name="Otillar R.P."/>
            <person name="Pangilinan J."/>
            <person name="Peng Y."/>
            <person name="Rokas A."/>
            <person name="Rosa C.A."/>
            <person name="Scheuner C."/>
            <person name="Sibirny A.A."/>
            <person name="Slot J.C."/>
            <person name="Stielow J.B."/>
            <person name="Sun H."/>
            <person name="Kurtzman C.P."/>
            <person name="Blackwell M."/>
            <person name="Grigoriev I.V."/>
            <person name="Jeffries T.W."/>
        </authorList>
    </citation>
    <scope>NUCLEOTIDE SEQUENCE [LARGE SCALE GENOMIC DNA]</scope>
    <source>
        <strain evidence="14">NRRL Y-2460</strain>
    </source>
</reference>
<dbReference type="Gene3D" id="3.90.70.10">
    <property type="entry name" value="Cysteine proteinases"/>
    <property type="match status" value="1"/>
</dbReference>
<dbReference type="GO" id="GO:0070628">
    <property type="term" value="F:proteasome binding"/>
    <property type="evidence" value="ECO:0007669"/>
    <property type="project" value="TreeGrafter"/>
</dbReference>
<accession>A0A1E4TTK2</accession>
<keyword evidence="6" id="KW-0788">Thiol protease</keyword>
<dbReference type="OrthoDB" id="2420415at2759"/>
<feature type="domain" description="USP" evidence="12">
    <location>
        <begin position="578"/>
        <end position="1100"/>
    </location>
</feature>
<feature type="region of interest" description="Disordered" evidence="11">
    <location>
        <begin position="718"/>
        <end position="740"/>
    </location>
</feature>
<dbReference type="GO" id="GO:0043162">
    <property type="term" value="P:ubiquitin-dependent protein catabolic process via the multivesicular body sorting pathway"/>
    <property type="evidence" value="ECO:0007669"/>
    <property type="project" value="EnsemblFungi"/>
</dbReference>
<dbReference type="InterPro" id="IPR038765">
    <property type="entry name" value="Papain-like_cys_pep_sf"/>
</dbReference>
<evidence type="ECO:0000256" key="3">
    <source>
        <dbReference type="ARBA" id="ARBA00022670"/>
    </source>
</evidence>
<evidence type="ECO:0000256" key="5">
    <source>
        <dbReference type="ARBA" id="ARBA00022801"/>
    </source>
</evidence>
<evidence type="ECO:0000259" key="12">
    <source>
        <dbReference type="PROSITE" id="PS50235"/>
    </source>
</evidence>
<evidence type="ECO:0000256" key="6">
    <source>
        <dbReference type="ARBA" id="ARBA00022807"/>
    </source>
</evidence>
<evidence type="ECO:0000313" key="14">
    <source>
        <dbReference type="Proteomes" id="UP000094236"/>
    </source>
</evidence>
<dbReference type="InterPro" id="IPR028889">
    <property type="entry name" value="USP"/>
</dbReference>
<dbReference type="AlphaFoldDB" id="A0A1E4TTK2"/>
<evidence type="ECO:0000313" key="13">
    <source>
        <dbReference type="EMBL" id="ODV95123.1"/>
    </source>
</evidence>
<dbReference type="GO" id="GO:0061136">
    <property type="term" value="P:regulation of proteasomal protein catabolic process"/>
    <property type="evidence" value="ECO:0007669"/>
    <property type="project" value="TreeGrafter"/>
</dbReference>
<dbReference type="FunFam" id="3.90.70.10:FF:000176">
    <property type="entry name" value="Ubiquitin-specific protease"/>
    <property type="match status" value="1"/>
</dbReference>
<dbReference type="PROSITE" id="PS50235">
    <property type="entry name" value="USP_3"/>
    <property type="match status" value="1"/>
</dbReference>
<dbReference type="EC" id="3.4.19.12" evidence="2"/>
<evidence type="ECO:0000256" key="8">
    <source>
        <dbReference type="ARBA" id="ARBA00041732"/>
    </source>
</evidence>
<keyword evidence="5" id="KW-0378">Hydrolase</keyword>
<dbReference type="GO" id="GO:0070301">
    <property type="term" value="P:cellular response to hydrogen peroxide"/>
    <property type="evidence" value="ECO:0007669"/>
    <property type="project" value="EnsemblFungi"/>
</dbReference>
<comment type="catalytic activity">
    <reaction evidence="1">
        <text>Thiol-dependent hydrolysis of ester, thioester, amide, peptide and isopeptide bonds formed by the C-terminal Gly of ubiquitin (a 76-residue protein attached to proteins as an intracellular targeting signal).</text>
        <dbReference type="EC" id="3.4.19.12"/>
    </reaction>
</comment>
<gene>
    <name evidence="13" type="ORF">PACTADRAFT_42612</name>
</gene>
<dbReference type="InterPro" id="IPR025305">
    <property type="entry name" value="UCH_repeat_domain"/>
</dbReference>
<dbReference type="GO" id="GO:0061578">
    <property type="term" value="F:K63-linked deubiquitinase activity"/>
    <property type="evidence" value="ECO:0007669"/>
    <property type="project" value="EnsemblFungi"/>
</dbReference>
<dbReference type="SUPFAM" id="SSF54001">
    <property type="entry name" value="Cysteine proteinases"/>
    <property type="match status" value="1"/>
</dbReference>
<dbReference type="Pfam" id="PF00443">
    <property type="entry name" value="UCH"/>
    <property type="match status" value="1"/>
</dbReference>
<dbReference type="PANTHER" id="PTHR43982">
    <property type="entry name" value="UBIQUITIN CARBOXYL-TERMINAL HYDROLASE"/>
    <property type="match status" value="1"/>
</dbReference>
<dbReference type="InterPro" id="IPR001394">
    <property type="entry name" value="Peptidase_C19_UCH"/>
</dbReference>
<dbReference type="InterPro" id="IPR044635">
    <property type="entry name" value="UBP14-like"/>
</dbReference>
<dbReference type="PROSITE" id="PS00972">
    <property type="entry name" value="USP_1"/>
    <property type="match status" value="1"/>
</dbReference>
<dbReference type="GO" id="GO:0004843">
    <property type="term" value="F:cysteine-type deubiquitinase activity"/>
    <property type="evidence" value="ECO:0007669"/>
    <property type="project" value="UniProtKB-EC"/>
</dbReference>
<dbReference type="Pfam" id="PF13446">
    <property type="entry name" value="RPT"/>
    <property type="match status" value="4"/>
</dbReference>
<evidence type="ECO:0000256" key="1">
    <source>
        <dbReference type="ARBA" id="ARBA00000707"/>
    </source>
</evidence>
<dbReference type="EMBL" id="KV454014">
    <property type="protein sequence ID" value="ODV95123.1"/>
    <property type="molecule type" value="Genomic_DNA"/>
</dbReference>
<evidence type="ECO:0000256" key="7">
    <source>
        <dbReference type="ARBA" id="ARBA00040966"/>
    </source>
</evidence>
<evidence type="ECO:0000256" key="2">
    <source>
        <dbReference type="ARBA" id="ARBA00012759"/>
    </source>
</evidence>
<keyword evidence="14" id="KW-1185">Reference proteome</keyword>
<evidence type="ECO:0000256" key="11">
    <source>
        <dbReference type="SAM" id="MobiDB-lite"/>
    </source>
</evidence>
<sequence length="1118" mass="129287">MPEDGYTIIRGLIVENRDNYIPNTLVSNELYHVKIIIKEDEEIFKKNPTSIKHTKKCYKHGFFKIEDDELTPQNKIKLITNYRKVLENSNLEKKDLAFVEKSIPNVIDSANFICKSCKLIIRLELSTAEFDKEAINNFQLDEIQLRFSRYISALNGKGEEDIAVNEKIPSIEQCFTTVGKVVKGPLQRLPNDEIKSIRADNKSVNIHLGIEFMINYLNFTNNEEMSELFPPNMELPLVKESYIRKYFESIYYSKMSNLTYSGENIILKHLNEAVHFGGNASLDIEDRKLDHSKGYITLSCKNRDYSDENIKEIYKILVTIDPANEMKYFDCLKEVANYRRTTNIMTYIAQLSSEGKIGFDELCEYYKTLQIPLDANVNDISDEILIDQYKLLVSNTTSKSLKDSLRSSFSKLGKIRHSAFIQDYLNSEPLDDLEQAYNNLDISESVDDDVVITAYGIKVDDFPTDTNLYDRSLLSIAINRKSFMLLDYIENNLGHLNYFLPIDYSQAFSYIGCDELANEFQIITIFQERLAKDHSCDVRLLRAYLREIGQTRNSQLILNFLKTGIIDQRYLPVENTPVGLNNIGNTCYLNSLLQYYFVIEPLRSEILKFNEVLTKEAFESNELFSRRRIGGRTVGYKETERSYQFIYQLRDLFEELIKSNERCVSPKKELAYLAFSPSTDEVEFDVSQLDDEDFDEQGLTDKDKQLVLRSNSTVIANSTSSLESSQHSTNTLSVENENVTDEPKLLHEKTERKNTSAICKISTDQMENALEMGRQQDVTECIENVLFQMESAFTPTALDEDNEQIDLIKNLFYGKTKQTLQPIDPETGSPLTSGNVRSKVERFLSLLVNIGDHPKDIYDALDTYFTEDIINLDDGQVKRTLTIAELPKILQIQIQRVQFDRERYMPVKSIDPIPFEEKIYMDRYMETDDDEIIEKRKEVFNWKKEIANLNSVKAKLSEKIDGTQYNAKDSLTVLKNYLESGTLDNFEGISVKPETIATLNALIERIFAKETSLNNELAVLQNNIAQQFTNFNKIGYSIFAIFIHRGEASYGHYWIYIKDPKRNVYRKYNDENVSEVSLKEVFNFDEGNTATPYFLVYVKDDLEDDYVEPLKRDLENIS</sequence>
<organism evidence="13 14">
    <name type="scientific">Pachysolen tannophilus NRRL Y-2460</name>
    <dbReference type="NCBI Taxonomy" id="669874"/>
    <lineage>
        <taxon>Eukaryota</taxon>
        <taxon>Fungi</taxon>
        <taxon>Dikarya</taxon>
        <taxon>Ascomycota</taxon>
        <taxon>Saccharomycotina</taxon>
        <taxon>Pichiomycetes</taxon>
        <taxon>Pachysolenaceae</taxon>
        <taxon>Pachysolen</taxon>
    </lineage>
</organism>
<keyword evidence="4" id="KW-0833">Ubl conjugation pathway</keyword>
<dbReference type="GO" id="GO:0043161">
    <property type="term" value="P:proteasome-mediated ubiquitin-dependent protein catabolic process"/>
    <property type="evidence" value="ECO:0007669"/>
    <property type="project" value="InterPro"/>
</dbReference>